<dbReference type="HOGENOM" id="CLU_3100964_0_0_5"/>
<organism evidence="1 2">
    <name type="scientific">Midichloria mitochondrii (strain IricVA)</name>
    <dbReference type="NCBI Taxonomy" id="696127"/>
    <lineage>
        <taxon>Bacteria</taxon>
        <taxon>Pseudomonadati</taxon>
        <taxon>Pseudomonadota</taxon>
        <taxon>Alphaproteobacteria</taxon>
        <taxon>Rickettsiales</taxon>
        <taxon>Candidatus Midichloriaceae</taxon>
        <taxon>Candidatus Midichloria</taxon>
    </lineage>
</organism>
<dbReference type="AlphaFoldDB" id="F7XUH0"/>
<protein>
    <submittedName>
        <fullName evidence="1">Uncharacterized protein</fullName>
    </submittedName>
</protein>
<keyword evidence="2" id="KW-1185">Reference proteome</keyword>
<accession>F7XUH0</accession>
<name>F7XUH0_MIDMI</name>
<gene>
    <name evidence="1" type="ordered locus">midi_01258</name>
</gene>
<sequence length="51" mass="6113">MQLEKYWLKGEDFFKIAKIKCSNLRTTAYNNHFSYHSTTSYTLTREGCSWI</sequence>
<evidence type="ECO:0000313" key="1">
    <source>
        <dbReference type="EMBL" id="AEI89529.1"/>
    </source>
</evidence>
<proteinExistence type="predicted"/>
<dbReference type="Proteomes" id="UP000006639">
    <property type="component" value="Chromosome"/>
</dbReference>
<dbReference type="KEGG" id="mmn:midi_01258"/>
<reference evidence="1 2" key="1">
    <citation type="journal article" date="2011" name="Mol. Biol. Evol.">
        <title>Phylogenomic evidence for the presence of a flagellum and cbb3 oxidase in the free-living mitochondrial ancestor.</title>
        <authorList>
            <person name="Sassera D."/>
            <person name="Lo N."/>
            <person name="Epis S."/>
            <person name="D'Auria G."/>
            <person name="Montagna M."/>
            <person name="Comandatore F."/>
            <person name="Horner D."/>
            <person name="Pereto J."/>
            <person name="Luciano A.M."/>
            <person name="Franciosi F."/>
            <person name="Ferri E."/>
            <person name="Crotti E."/>
            <person name="Bazzocchi C."/>
            <person name="Daffonchio D."/>
            <person name="Sacchi L."/>
            <person name="Moya A."/>
            <person name="Latorre A."/>
            <person name="Bandi C."/>
        </authorList>
    </citation>
    <scope>NUCLEOTIDE SEQUENCE [LARGE SCALE GENOMIC DNA]</scope>
    <source>
        <strain evidence="1 2">IricVA</strain>
    </source>
</reference>
<dbReference type="EMBL" id="CP002130">
    <property type="protein sequence ID" value="AEI89529.1"/>
    <property type="molecule type" value="Genomic_DNA"/>
</dbReference>
<evidence type="ECO:0000313" key="2">
    <source>
        <dbReference type="Proteomes" id="UP000006639"/>
    </source>
</evidence>